<keyword evidence="4" id="KW-0677">Repeat</keyword>
<evidence type="ECO:0000256" key="3">
    <source>
        <dbReference type="ARBA" id="ARBA00022692"/>
    </source>
</evidence>
<feature type="transmembrane region" description="Helical" evidence="8">
    <location>
        <begin position="501"/>
        <end position="518"/>
    </location>
</feature>
<dbReference type="GO" id="GO:0016887">
    <property type="term" value="F:ATP hydrolysis activity"/>
    <property type="evidence" value="ECO:0007669"/>
    <property type="project" value="InterPro"/>
</dbReference>
<dbReference type="SUPFAM" id="SSF52540">
    <property type="entry name" value="P-loop containing nucleoside triphosphate hydrolases"/>
    <property type="match status" value="1"/>
</dbReference>
<keyword evidence="3 8" id="KW-0812">Transmembrane</keyword>
<dbReference type="InterPro" id="IPR026082">
    <property type="entry name" value="ABCA"/>
</dbReference>
<dbReference type="GO" id="GO:0005319">
    <property type="term" value="F:lipid transporter activity"/>
    <property type="evidence" value="ECO:0007669"/>
    <property type="project" value="TreeGrafter"/>
</dbReference>
<dbReference type="InterPro" id="IPR013525">
    <property type="entry name" value="ABC2_TM"/>
</dbReference>
<dbReference type="AlphaFoldDB" id="A0A8K1CRE7"/>
<dbReference type="Pfam" id="PF00005">
    <property type="entry name" value="ABC_tran"/>
    <property type="match status" value="1"/>
</dbReference>
<evidence type="ECO:0000256" key="1">
    <source>
        <dbReference type="ARBA" id="ARBA00004141"/>
    </source>
</evidence>
<dbReference type="PANTHER" id="PTHR19229:SF36">
    <property type="entry name" value="ATP-BINDING CASSETTE SUB-FAMILY A MEMBER 2"/>
    <property type="match status" value="1"/>
</dbReference>
<evidence type="ECO:0000256" key="5">
    <source>
        <dbReference type="ARBA" id="ARBA00022989"/>
    </source>
</evidence>
<feature type="transmembrane region" description="Helical" evidence="8">
    <location>
        <begin position="902"/>
        <end position="920"/>
    </location>
</feature>
<dbReference type="OrthoDB" id="10255969at2759"/>
<dbReference type="Gene3D" id="3.40.50.300">
    <property type="entry name" value="P-loop containing nucleotide triphosphate hydrolases"/>
    <property type="match status" value="1"/>
</dbReference>
<dbReference type="InterPro" id="IPR027417">
    <property type="entry name" value="P-loop_NTPase"/>
</dbReference>
<evidence type="ECO:0000259" key="9">
    <source>
        <dbReference type="PROSITE" id="PS50893"/>
    </source>
</evidence>
<evidence type="ECO:0000313" key="11">
    <source>
        <dbReference type="Proteomes" id="UP000794436"/>
    </source>
</evidence>
<dbReference type="Proteomes" id="UP000794436">
    <property type="component" value="Unassembled WGS sequence"/>
</dbReference>
<dbReference type="InterPro" id="IPR017871">
    <property type="entry name" value="ABC_transporter-like_CS"/>
</dbReference>
<proteinExistence type="predicted"/>
<feature type="region of interest" description="Disordered" evidence="7">
    <location>
        <begin position="879"/>
        <end position="899"/>
    </location>
</feature>
<dbReference type="PROSITE" id="PS00211">
    <property type="entry name" value="ABC_TRANSPORTER_1"/>
    <property type="match status" value="1"/>
</dbReference>
<feature type="transmembrane region" description="Helical" evidence="8">
    <location>
        <begin position="932"/>
        <end position="951"/>
    </location>
</feature>
<evidence type="ECO:0000313" key="10">
    <source>
        <dbReference type="EMBL" id="TMW68214.1"/>
    </source>
</evidence>
<dbReference type="GO" id="GO:0016020">
    <property type="term" value="C:membrane"/>
    <property type="evidence" value="ECO:0007669"/>
    <property type="project" value="UniProtKB-SubCell"/>
</dbReference>
<sequence length="979" mass="108979">MRSHVRTLLWKNWLLKKRHRKALALEILLPVIFIILMNGTKSMSPTVYVPPGWSDATPNPGNKTAGSSYTLTNSSGGFGAEDLEMKIGWKGAKEPRYLVRETTMSGLLLYLDMASPNAIPSHCRDNVTPYKIAIAPDTTFTRKYFLKTMKVWYPQVAISKSNHALTSQVKVPAFGGSVVFFKDEDELELYVTGENYGKTVDTPKIYGAVIFDKYPDEQAIGQATSIEYSLRFNATGQSGSNGDVPRTIGDPSFESPFQGMINTDPYSRYAVLGFMTLQTAITRFVNCMPVWDATTKSTTGACKHQMAVAKADAALDSKLFQRIGNDSFVQMALPFAFNDLSTAAIEHASISSTDKEKLLAPLRIAPQPYYDSTVAAFLVDAFLSSPFYNSVKSVFALVFVLAYLYAVSRILVAFIQEKETRSREYMKILGVRESSIILSWYITYFMIFLVSTFLQASVLTGGLFDNSSFGIVFFFFFFFSTSVLAFGFLVSTLFSRARTGAFAGMVLFFFMYFVSSAFEKVIPKEYGIAEKWYFPLSPSYWKRKYSAKINNTGVTDETVIDIDPSVEPVGQDLLEQEQTGEARIIKNIKKEFVVPGGVKKAVRGVSLAMYKDQITCLLDHNGAGKTTLISMLTGVIAPTEGDAYFRGMSFSRDMAHIRQSLGLCFQYDVLYAEMTVEEHLIFYARIKGYTKASMNEVVSTKIKEVGLTEKRKVFSAALSGGMKRKLSVAICLLGDSLLVFLDEPTSGMDPYSRRSTWEILLNNRQNRVMEGQLRCCGSSLFLKNRYGAGYNFTLVKREKCDEKQLIGFITTRVPRAKVLSNVGAEIAFQLPLDCSSEFPLLFEALDDQLETLGVLSYGISVTTMEEVFIKVAEADDEDNQHTLKKDAGSPDAVSTGPSSPSIANLTGMTMFFVHLHALLFKRFRVAKRDRRVLVFSTLLPVLLLGAGRGLLKSSTVTKADPKIPLYTEGFRFDTNNVVP</sequence>
<evidence type="ECO:0000256" key="7">
    <source>
        <dbReference type="SAM" id="MobiDB-lite"/>
    </source>
</evidence>
<dbReference type="PROSITE" id="PS50893">
    <property type="entry name" value="ABC_TRANSPORTER_2"/>
    <property type="match status" value="1"/>
</dbReference>
<keyword evidence="6 8" id="KW-0472">Membrane</keyword>
<feature type="transmembrane region" description="Helical" evidence="8">
    <location>
        <begin position="471"/>
        <end position="494"/>
    </location>
</feature>
<feature type="transmembrane region" description="Helical" evidence="8">
    <location>
        <begin position="394"/>
        <end position="415"/>
    </location>
</feature>
<feature type="transmembrane region" description="Helical" evidence="8">
    <location>
        <begin position="436"/>
        <end position="459"/>
    </location>
</feature>
<name>A0A8K1CRE7_PYTOL</name>
<evidence type="ECO:0000256" key="4">
    <source>
        <dbReference type="ARBA" id="ARBA00022737"/>
    </source>
</evidence>
<dbReference type="InterPro" id="IPR003439">
    <property type="entry name" value="ABC_transporter-like_ATP-bd"/>
</dbReference>
<evidence type="ECO:0000256" key="2">
    <source>
        <dbReference type="ARBA" id="ARBA00022448"/>
    </source>
</evidence>
<dbReference type="GO" id="GO:0140359">
    <property type="term" value="F:ABC-type transporter activity"/>
    <property type="evidence" value="ECO:0007669"/>
    <property type="project" value="InterPro"/>
</dbReference>
<gene>
    <name evidence="10" type="ORF">Poli38472_007886</name>
</gene>
<dbReference type="PANTHER" id="PTHR19229">
    <property type="entry name" value="ATP-BINDING CASSETTE TRANSPORTER SUBFAMILY A ABCA"/>
    <property type="match status" value="1"/>
</dbReference>
<evidence type="ECO:0000256" key="6">
    <source>
        <dbReference type="ARBA" id="ARBA00023136"/>
    </source>
</evidence>
<dbReference type="Pfam" id="PF12698">
    <property type="entry name" value="ABC2_membrane_3"/>
    <property type="match status" value="1"/>
</dbReference>
<protein>
    <recommendedName>
        <fullName evidence="9">ABC transporter domain-containing protein</fullName>
    </recommendedName>
</protein>
<dbReference type="GO" id="GO:0005524">
    <property type="term" value="F:ATP binding"/>
    <property type="evidence" value="ECO:0007669"/>
    <property type="project" value="InterPro"/>
</dbReference>
<keyword evidence="5 8" id="KW-1133">Transmembrane helix</keyword>
<feature type="domain" description="ABC transporter" evidence="9">
    <location>
        <begin position="583"/>
        <end position="818"/>
    </location>
</feature>
<evidence type="ECO:0000256" key="8">
    <source>
        <dbReference type="SAM" id="Phobius"/>
    </source>
</evidence>
<organism evidence="10 11">
    <name type="scientific">Pythium oligandrum</name>
    <name type="common">Mycoparasitic fungus</name>
    <dbReference type="NCBI Taxonomy" id="41045"/>
    <lineage>
        <taxon>Eukaryota</taxon>
        <taxon>Sar</taxon>
        <taxon>Stramenopiles</taxon>
        <taxon>Oomycota</taxon>
        <taxon>Peronosporomycetes</taxon>
        <taxon>Pythiales</taxon>
        <taxon>Pythiaceae</taxon>
        <taxon>Pythium</taxon>
    </lineage>
</organism>
<feature type="compositionally biased region" description="Basic and acidic residues" evidence="7">
    <location>
        <begin position="879"/>
        <end position="888"/>
    </location>
</feature>
<comment type="subcellular location">
    <subcellularLocation>
        <location evidence="1">Membrane</location>
        <topology evidence="1">Multi-pass membrane protein</topology>
    </subcellularLocation>
</comment>
<keyword evidence="2" id="KW-0813">Transport</keyword>
<comment type="caution">
    <text evidence="10">The sequence shown here is derived from an EMBL/GenBank/DDBJ whole genome shotgun (WGS) entry which is preliminary data.</text>
</comment>
<dbReference type="EMBL" id="SPLM01000003">
    <property type="protein sequence ID" value="TMW68214.1"/>
    <property type="molecule type" value="Genomic_DNA"/>
</dbReference>
<dbReference type="CDD" id="cd03263">
    <property type="entry name" value="ABC_subfamily_A"/>
    <property type="match status" value="1"/>
</dbReference>
<feature type="transmembrane region" description="Helical" evidence="8">
    <location>
        <begin position="21"/>
        <end position="39"/>
    </location>
</feature>
<accession>A0A8K1CRE7</accession>
<keyword evidence="11" id="KW-1185">Reference proteome</keyword>
<reference evidence="10" key="1">
    <citation type="submission" date="2019-03" db="EMBL/GenBank/DDBJ databases">
        <title>Long read genome sequence of the mycoparasitic Pythium oligandrum ATCC 38472 isolated from sugarbeet rhizosphere.</title>
        <authorList>
            <person name="Gaulin E."/>
        </authorList>
    </citation>
    <scope>NUCLEOTIDE SEQUENCE</scope>
    <source>
        <strain evidence="10">ATCC 38472_TT</strain>
    </source>
</reference>